<dbReference type="EMBL" id="CP003546">
    <property type="protein sequence ID" value="AFP85171.1"/>
    <property type="molecule type" value="Genomic_DNA"/>
</dbReference>
<gene>
    <name evidence="1" type="ORF">A359_08030</name>
</gene>
<evidence type="ECO:0000313" key="2">
    <source>
        <dbReference type="Proteomes" id="UP000003936"/>
    </source>
</evidence>
<dbReference type="Proteomes" id="UP000003936">
    <property type="component" value="Chromosome"/>
</dbReference>
<dbReference type="AlphaFoldDB" id="J3VT81"/>
<dbReference type="HOGENOM" id="CLU_3029855_0_0_6"/>
<evidence type="ECO:0000313" key="1">
    <source>
        <dbReference type="EMBL" id="AFP85171.1"/>
    </source>
</evidence>
<proteinExistence type="predicted"/>
<accession>J3VT81</accession>
<name>J3VT81_9ENTR</name>
<sequence>MVSKTPLPYLCGDEDNSCIYTIREAELPAGRIIKWLSINNFKRCLNNTEHMLHSM</sequence>
<dbReference type="KEGG" id="sect:A359_08030"/>
<keyword evidence="2" id="KW-1185">Reference proteome</keyword>
<protein>
    <submittedName>
        <fullName evidence="1">Uncharacterized protein</fullName>
    </submittedName>
</protein>
<organism evidence="1 2">
    <name type="scientific">secondary endosymbiont of Ctenarytaina eucalypti</name>
    <dbReference type="NCBI Taxonomy" id="1199245"/>
    <lineage>
        <taxon>Bacteria</taxon>
        <taxon>Pseudomonadati</taxon>
        <taxon>Pseudomonadota</taxon>
        <taxon>Gammaproteobacteria</taxon>
        <taxon>Enterobacterales</taxon>
        <taxon>Enterobacteriaceae</taxon>
        <taxon>aphid secondary symbionts</taxon>
    </lineage>
</organism>
<reference evidence="1 2" key="1">
    <citation type="journal article" date="2012" name="Mol. Biol. Evol.">
        <title>Genome reduction and co-evolution between the primary and secondary bacterial symbionts of psyllids.</title>
        <authorList>
            <person name="Sloan D.B."/>
            <person name="Moran N.A."/>
        </authorList>
    </citation>
    <scope>NUCLEOTIDE SEQUENCE [LARGE SCALE GENOMIC DNA]</scope>
    <source>
        <strain evidence="1">Ceuc_S</strain>
    </source>
</reference>